<comment type="similarity">
    <text evidence="3">Belongs to the iron/ascorbate-dependent oxidoreductase family.</text>
</comment>
<keyword evidence="2" id="KW-0045">Antibiotic biosynthesis</keyword>
<keyword evidence="6" id="KW-1185">Reference proteome</keyword>
<dbReference type="RefSeq" id="WP_052020297.1">
    <property type="nucleotide sequence ID" value="NZ_AYXG01000004.1"/>
</dbReference>
<accession>W7IU35</accession>
<dbReference type="InterPro" id="IPR050231">
    <property type="entry name" value="Iron_ascorbate_oxido_reductase"/>
</dbReference>
<dbReference type="Pfam" id="PF03171">
    <property type="entry name" value="2OG-FeII_Oxy"/>
    <property type="match status" value="1"/>
</dbReference>
<dbReference type="InterPro" id="IPR027443">
    <property type="entry name" value="IPNS-like_sf"/>
</dbReference>
<evidence type="ECO:0000313" key="5">
    <source>
        <dbReference type="EMBL" id="EWC64440.1"/>
    </source>
</evidence>
<evidence type="ECO:0000256" key="3">
    <source>
        <dbReference type="RuleBase" id="RU003682"/>
    </source>
</evidence>
<organism evidence="5 6">
    <name type="scientific">Actinokineospora spheciospongiae</name>
    <dbReference type="NCBI Taxonomy" id="909613"/>
    <lineage>
        <taxon>Bacteria</taxon>
        <taxon>Bacillati</taxon>
        <taxon>Actinomycetota</taxon>
        <taxon>Actinomycetes</taxon>
        <taxon>Pseudonocardiales</taxon>
        <taxon>Pseudonocardiaceae</taxon>
        <taxon>Actinokineospora</taxon>
    </lineage>
</organism>
<keyword evidence="3" id="KW-0479">Metal-binding</keyword>
<dbReference type="EMBL" id="AYXG01000004">
    <property type="protein sequence ID" value="EWC64440.1"/>
    <property type="molecule type" value="Genomic_DNA"/>
</dbReference>
<reference evidence="5 6" key="1">
    <citation type="journal article" date="2014" name="Genome Announc.">
        <title>Draft Genome Sequence of the Antitrypanosomally Active Sponge-Associated Bacterium Actinokineospora sp. Strain EG49.</title>
        <authorList>
            <person name="Harjes J."/>
            <person name="Ryu T."/>
            <person name="Abdelmohsen U.R."/>
            <person name="Moitinho-Silva L."/>
            <person name="Horn H."/>
            <person name="Ravasi T."/>
            <person name="Hentschel U."/>
        </authorList>
    </citation>
    <scope>NUCLEOTIDE SEQUENCE [LARGE SCALE GENOMIC DNA]</scope>
    <source>
        <strain evidence="5 6">EG49</strain>
    </source>
</reference>
<proteinExistence type="inferred from homology"/>
<dbReference type="InterPro" id="IPR044861">
    <property type="entry name" value="IPNS-like_FE2OG_OXY"/>
</dbReference>
<sequence>MVEQRAPEPVVLERAAVRGGGIVFAESDGLGRALDAGLFALAVPEGLDLRPGVRLCREFHRPRTGADAATRPYRGMRELEGVYFDREHFQTEHLLADAEARARHFPPEVVAMADRMNELALLVLRTALDAVGVTARLWSQVTSGAVDGFGTHWFAANHYRSDRDQLGCAPHKDTGFVTLLYNEQDGLEAFSGGRWSPVPPVSGHFIVNFGGSFELLTEDLARSVHAVLHRVRRCAPASSDDERFSFAAFVNPSPAALLHKVDDGGGHRVVSTVADFLRDFNRDTWNDRHDDFGIATTRGGGTA</sequence>
<dbReference type="eggNOG" id="COG3491">
    <property type="taxonomic scope" value="Bacteria"/>
</dbReference>
<evidence type="ECO:0000313" key="6">
    <source>
        <dbReference type="Proteomes" id="UP000019277"/>
    </source>
</evidence>
<protein>
    <recommendedName>
        <fullName evidence="4">Fe2OG dioxygenase domain-containing protein</fullName>
    </recommendedName>
</protein>
<feature type="domain" description="Fe2OG dioxygenase" evidence="4">
    <location>
        <begin position="150"/>
        <end position="252"/>
    </location>
</feature>
<dbReference type="PANTHER" id="PTHR47990">
    <property type="entry name" value="2-OXOGLUTARATE (2OG) AND FE(II)-DEPENDENT OXYGENASE SUPERFAMILY PROTEIN-RELATED"/>
    <property type="match status" value="1"/>
</dbReference>
<keyword evidence="3" id="KW-0560">Oxidoreductase</keyword>
<comment type="caution">
    <text evidence="5">The sequence shown here is derived from an EMBL/GenBank/DDBJ whole genome shotgun (WGS) entry which is preliminary data.</text>
</comment>
<gene>
    <name evidence="5" type="ORF">UO65_0047</name>
</gene>
<dbReference type="Proteomes" id="UP000019277">
    <property type="component" value="Unassembled WGS sequence"/>
</dbReference>
<dbReference type="AlphaFoldDB" id="W7IU35"/>
<name>W7IU35_9PSEU</name>
<dbReference type="Gene3D" id="2.60.120.330">
    <property type="entry name" value="B-lactam Antibiotic, Isopenicillin N Synthase, Chain"/>
    <property type="match status" value="1"/>
</dbReference>
<evidence type="ECO:0000256" key="1">
    <source>
        <dbReference type="ARBA" id="ARBA00004792"/>
    </source>
</evidence>
<dbReference type="GO" id="GO:0016491">
    <property type="term" value="F:oxidoreductase activity"/>
    <property type="evidence" value="ECO:0007669"/>
    <property type="project" value="UniProtKB-KW"/>
</dbReference>
<dbReference type="GO" id="GO:0046872">
    <property type="term" value="F:metal ion binding"/>
    <property type="evidence" value="ECO:0007669"/>
    <property type="project" value="UniProtKB-KW"/>
</dbReference>
<evidence type="ECO:0000256" key="2">
    <source>
        <dbReference type="ARBA" id="ARBA00023194"/>
    </source>
</evidence>
<dbReference type="OrthoDB" id="21825at2"/>
<dbReference type="PROSITE" id="PS51471">
    <property type="entry name" value="FE2OG_OXY"/>
    <property type="match status" value="1"/>
</dbReference>
<dbReference type="InterPro" id="IPR005123">
    <property type="entry name" value="Oxoglu/Fe-dep_dioxygenase_dom"/>
</dbReference>
<keyword evidence="3" id="KW-0408">Iron</keyword>
<dbReference type="GO" id="GO:0017000">
    <property type="term" value="P:antibiotic biosynthetic process"/>
    <property type="evidence" value="ECO:0007669"/>
    <property type="project" value="UniProtKB-KW"/>
</dbReference>
<evidence type="ECO:0000259" key="4">
    <source>
        <dbReference type="PROSITE" id="PS51471"/>
    </source>
</evidence>
<accession>A0A8E2X022</accession>
<dbReference type="SUPFAM" id="SSF51197">
    <property type="entry name" value="Clavaminate synthase-like"/>
    <property type="match status" value="1"/>
</dbReference>
<comment type="pathway">
    <text evidence="1">Antibiotic biosynthesis.</text>
</comment>
<dbReference type="STRING" id="909613.UO65_0047"/>